<dbReference type="Pfam" id="PF17862">
    <property type="entry name" value="AAA_lid_3"/>
    <property type="match status" value="1"/>
</dbReference>
<dbReference type="PROSITE" id="PS00674">
    <property type="entry name" value="AAA"/>
    <property type="match status" value="1"/>
</dbReference>
<dbReference type="Gene3D" id="3.40.50.300">
    <property type="entry name" value="P-loop containing nucleotide triphosphate hydrolases"/>
    <property type="match status" value="1"/>
</dbReference>
<dbReference type="Pfam" id="PF00004">
    <property type="entry name" value="AAA"/>
    <property type="match status" value="1"/>
</dbReference>
<evidence type="ECO:0000313" key="19">
    <source>
        <dbReference type="EMBL" id="CUS03744.2"/>
    </source>
</evidence>
<keyword evidence="10 15" id="KW-0067">ATP-binding</keyword>
<keyword evidence="9 15" id="KW-0862">Zinc</keyword>
<evidence type="ECO:0000256" key="10">
    <source>
        <dbReference type="ARBA" id="ARBA00022840"/>
    </source>
</evidence>
<evidence type="ECO:0000256" key="8">
    <source>
        <dbReference type="ARBA" id="ARBA00022801"/>
    </source>
</evidence>
<dbReference type="InterPro" id="IPR011546">
    <property type="entry name" value="Pept_M41_FtsH_extracell"/>
</dbReference>
<dbReference type="GO" id="GO:0008270">
    <property type="term" value="F:zinc ion binding"/>
    <property type="evidence" value="ECO:0007669"/>
    <property type="project" value="UniProtKB-UniRule"/>
</dbReference>
<dbReference type="Pfam" id="PF01434">
    <property type="entry name" value="Peptidase_M41"/>
    <property type="match status" value="1"/>
</dbReference>
<keyword evidence="4 15" id="KW-0645">Protease</keyword>
<dbReference type="Proteomes" id="UP000215027">
    <property type="component" value="Chromosome I"/>
</dbReference>
<keyword evidence="11 15" id="KW-1133">Transmembrane helix</keyword>
<dbReference type="GO" id="GO:0004176">
    <property type="term" value="F:ATP-dependent peptidase activity"/>
    <property type="evidence" value="ECO:0007669"/>
    <property type="project" value="InterPro"/>
</dbReference>
<dbReference type="EMBL" id="LN890655">
    <property type="protein sequence ID" value="CUS03744.2"/>
    <property type="molecule type" value="Genomic_DNA"/>
</dbReference>
<keyword evidence="12 15" id="KW-0482">Metalloprotease</keyword>
<dbReference type="Gene3D" id="1.20.58.760">
    <property type="entry name" value="Peptidase M41"/>
    <property type="match status" value="1"/>
</dbReference>
<dbReference type="FunFam" id="1.20.58.760:FF:000001">
    <property type="entry name" value="ATP-dependent zinc metalloprotease FtsH"/>
    <property type="match status" value="1"/>
</dbReference>
<evidence type="ECO:0000256" key="15">
    <source>
        <dbReference type="HAMAP-Rule" id="MF_01458"/>
    </source>
</evidence>
<keyword evidence="8 15" id="KW-0378">Hydrolase</keyword>
<feature type="binding site" evidence="15">
    <location>
        <position position="431"/>
    </location>
    <ligand>
        <name>Zn(2+)</name>
        <dbReference type="ChEBI" id="CHEBI:29105"/>
        <note>catalytic</note>
    </ligand>
</feature>
<feature type="compositionally biased region" description="Pro residues" evidence="17">
    <location>
        <begin position="622"/>
        <end position="643"/>
    </location>
</feature>
<dbReference type="NCBIfam" id="TIGR01241">
    <property type="entry name" value="FtsH_fam"/>
    <property type="match status" value="1"/>
</dbReference>
<comment type="similarity">
    <text evidence="2 15">In the C-terminal section; belongs to the peptidase M41 family.</text>
</comment>
<comment type="subcellular location">
    <subcellularLocation>
        <location evidence="15">Cell membrane</location>
        <topology evidence="15">Multi-pass membrane protein</topology>
        <orientation evidence="15">Cytoplasmic side</orientation>
    </subcellularLocation>
    <subcellularLocation>
        <location evidence="1">Membrane</location>
    </subcellularLocation>
</comment>
<evidence type="ECO:0000256" key="4">
    <source>
        <dbReference type="ARBA" id="ARBA00022670"/>
    </source>
</evidence>
<evidence type="ECO:0000256" key="11">
    <source>
        <dbReference type="ARBA" id="ARBA00022989"/>
    </source>
</evidence>
<feature type="binding site" evidence="15">
    <location>
        <begin position="209"/>
        <end position="216"/>
    </location>
    <ligand>
        <name>ATP</name>
        <dbReference type="ChEBI" id="CHEBI:30616"/>
    </ligand>
</feature>
<dbReference type="SUPFAM" id="SSF52540">
    <property type="entry name" value="P-loop containing nucleoside triphosphate hydrolases"/>
    <property type="match status" value="1"/>
</dbReference>
<feature type="binding site" evidence="15">
    <location>
        <position position="435"/>
    </location>
    <ligand>
        <name>Zn(2+)</name>
        <dbReference type="ChEBI" id="CHEBI:29105"/>
        <note>catalytic</note>
    </ligand>
</feature>
<evidence type="ECO:0000256" key="5">
    <source>
        <dbReference type="ARBA" id="ARBA00022692"/>
    </source>
</evidence>
<comment type="similarity">
    <text evidence="16">Belongs to the AAA ATPase family.</text>
</comment>
<dbReference type="EC" id="3.4.24.-" evidence="15"/>
<feature type="domain" description="AAA+ ATPase" evidence="18">
    <location>
        <begin position="201"/>
        <end position="340"/>
    </location>
</feature>
<comment type="cofactor">
    <cofactor evidence="15">
        <name>Zn(2+)</name>
        <dbReference type="ChEBI" id="CHEBI:29105"/>
    </cofactor>
    <text evidence="15">Binds 1 zinc ion per subunit.</text>
</comment>
<evidence type="ECO:0000259" key="18">
    <source>
        <dbReference type="SMART" id="SM00382"/>
    </source>
</evidence>
<dbReference type="InterPro" id="IPR003959">
    <property type="entry name" value="ATPase_AAA_core"/>
</dbReference>
<dbReference type="InterPro" id="IPR027417">
    <property type="entry name" value="P-loop_NTPase"/>
</dbReference>
<dbReference type="PANTHER" id="PTHR23076:SF97">
    <property type="entry name" value="ATP-DEPENDENT ZINC METALLOPROTEASE YME1L1"/>
    <property type="match status" value="1"/>
</dbReference>
<dbReference type="KEGG" id="pbf:CFX0092_A1866"/>
<feature type="active site" evidence="15">
    <location>
        <position position="432"/>
    </location>
</feature>
<dbReference type="PANTHER" id="PTHR23076">
    <property type="entry name" value="METALLOPROTEASE M41 FTSH"/>
    <property type="match status" value="1"/>
</dbReference>
<gene>
    <name evidence="15 19" type="primary">ftsH</name>
    <name evidence="19" type="ORF">CFX0092_A1866</name>
</gene>
<feature type="binding site" evidence="15">
    <location>
        <position position="506"/>
    </location>
    <ligand>
        <name>Zn(2+)</name>
        <dbReference type="ChEBI" id="CHEBI:29105"/>
        <note>catalytic</note>
    </ligand>
</feature>
<evidence type="ECO:0000256" key="13">
    <source>
        <dbReference type="ARBA" id="ARBA00023136"/>
    </source>
</evidence>
<keyword evidence="5 15" id="KW-0812">Transmembrane</keyword>
<dbReference type="HAMAP" id="MF_01458">
    <property type="entry name" value="FtsH"/>
    <property type="match status" value="1"/>
</dbReference>
<comment type="function">
    <text evidence="15">Acts as a processive, ATP-dependent zinc metallopeptidase for both cytoplasmic and membrane proteins. Plays a role in the quality control of integral membrane proteins.</text>
</comment>
<sequence length="643" mass="70432">MDDQQNDNRPSIPTWVWIITIFAVILGLQLFLSGRFSGPEQITLQEMADYIRAGEVEQLTVSGDRLQILLDDDRTFGAVKSPSDSLFETFEFFGISAADLNNNMMVRDQSTWNTLTSILLGVGPVLLLIWIFMRGFRQMQGGGGNNIFGFGRSRARNLTDANRPTVNFDDVAGVEEAKQELAEVVQFLREPEKFVQVGARIPKGVLMVGPPGTGKTLLARAVAGEAGVPFFHISGSEFVEMFVGVGASRVRDLFEKAKTAAPSIVFVDEIDAVGRQRGAGLGGGHDEREQTLNQILVEMDGFDNETNVIVIAATNRADILDPALLRPGRFDRKVFVDLPDIAGREKILQVHARGKPIASEVSFKDTARLTAGFSGADLENLINEAAIFAARRDKRTIGLLEFQDAFDRVVMGPERQSRVMSEDDKMTVAYHEAGHAIVSFFLSHTDPVQKITIVPRGRAGGYVMSLPEDRALYSREFFDDQIAMALGGRASEEHFFGRVTTGASNDLQNATRLARAMVMEYGMSDKLGLPTYGGGSANPFVGREMGFFGSSRDYSEEAAQSIDAEVKRILEENYGRALDVIEQNHDRMVQLATTLINVETLDRPAFEKLMNEPMPGNGVVPDPAPAPIPAGQPANPPQPVEAI</sequence>
<dbReference type="Gene3D" id="1.10.8.60">
    <property type="match status" value="1"/>
</dbReference>
<dbReference type="SMART" id="SM00382">
    <property type="entry name" value="AAA"/>
    <property type="match status" value="1"/>
</dbReference>
<dbReference type="FunFam" id="3.40.50.300:FF:000001">
    <property type="entry name" value="ATP-dependent zinc metalloprotease FtsH"/>
    <property type="match status" value="1"/>
</dbReference>
<comment type="similarity">
    <text evidence="14 15">In the central section; belongs to the AAA ATPase family.</text>
</comment>
<evidence type="ECO:0000313" key="20">
    <source>
        <dbReference type="Proteomes" id="UP000215027"/>
    </source>
</evidence>
<keyword evidence="3 15" id="KW-1003">Cell membrane</keyword>
<protein>
    <recommendedName>
        <fullName evidence="15">ATP-dependent zinc metalloprotease FtsH</fullName>
        <ecNumber evidence="15">3.4.24.-</ecNumber>
    </recommendedName>
</protein>
<dbReference type="AlphaFoldDB" id="A0A160T267"/>
<dbReference type="InterPro" id="IPR000642">
    <property type="entry name" value="Peptidase_M41"/>
</dbReference>
<dbReference type="GO" id="GO:0005524">
    <property type="term" value="F:ATP binding"/>
    <property type="evidence" value="ECO:0007669"/>
    <property type="project" value="UniProtKB-UniRule"/>
</dbReference>
<feature type="transmembrane region" description="Helical" evidence="15">
    <location>
        <begin position="112"/>
        <end position="133"/>
    </location>
</feature>
<dbReference type="RefSeq" id="WP_197699728.1">
    <property type="nucleotide sequence ID" value="NZ_LN890655.1"/>
</dbReference>
<dbReference type="FunFam" id="1.10.8.60:FF:000001">
    <property type="entry name" value="ATP-dependent zinc metalloprotease FtsH"/>
    <property type="match status" value="1"/>
</dbReference>
<proteinExistence type="inferred from homology"/>
<evidence type="ECO:0000256" key="14">
    <source>
        <dbReference type="ARBA" id="ARBA00061570"/>
    </source>
</evidence>
<dbReference type="GO" id="GO:0016887">
    <property type="term" value="F:ATP hydrolysis activity"/>
    <property type="evidence" value="ECO:0007669"/>
    <property type="project" value="UniProtKB-UniRule"/>
</dbReference>
<dbReference type="GO" id="GO:0006508">
    <property type="term" value="P:proteolysis"/>
    <property type="evidence" value="ECO:0007669"/>
    <property type="project" value="UniProtKB-KW"/>
</dbReference>
<dbReference type="InterPro" id="IPR005936">
    <property type="entry name" value="FtsH"/>
</dbReference>
<evidence type="ECO:0000256" key="9">
    <source>
        <dbReference type="ARBA" id="ARBA00022833"/>
    </source>
</evidence>
<dbReference type="InterPro" id="IPR037219">
    <property type="entry name" value="Peptidase_M41-like"/>
</dbReference>
<evidence type="ECO:0000256" key="7">
    <source>
        <dbReference type="ARBA" id="ARBA00022741"/>
    </source>
</evidence>
<evidence type="ECO:0000256" key="3">
    <source>
        <dbReference type="ARBA" id="ARBA00022475"/>
    </source>
</evidence>
<comment type="subunit">
    <text evidence="15">Homohexamer.</text>
</comment>
<dbReference type="GO" id="GO:0030163">
    <property type="term" value="P:protein catabolic process"/>
    <property type="evidence" value="ECO:0007669"/>
    <property type="project" value="UniProtKB-UniRule"/>
</dbReference>
<evidence type="ECO:0000256" key="6">
    <source>
        <dbReference type="ARBA" id="ARBA00022723"/>
    </source>
</evidence>
<dbReference type="GO" id="GO:0005886">
    <property type="term" value="C:plasma membrane"/>
    <property type="evidence" value="ECO:0007669"/>
    <property type="project" value="UniProtKB-SubCell"/>
</dbReference>
<dbReference type="CDD" id="cd19501">
    <property type="entry name" value="RecA-like_FtsH"/>
    <property type="match status" value="1"/>
</dbReference>
<evidence type="ECO:0000256" key="2">
    <source>
        <dbReference type="ARBA" id="ARBA00010044"/>
    </source>
</evidence>
<evidence type="ECO:0000256" key="16">
    <source>
        <dbReference type="RuleBase" id="RU003651"/>
    </source>
</evidence>
<evidence type="ECO:0000256" key="17">
    <source>
        <dbReference type="SAM" id="MobiDB-lite"/>
    </source>
</evidence>
<dbReference type="SUPFAM" id="SSF140990">
    <property type="entry name" value="FtsH protease domain-like"/>
    <property type="match status" value="1"/>
</dbReference>
<keyword evidence="7 15" id="KW-0547">Nucleotide-binding</keyword>
<keyword evidence="13 15" id="KW-0472">Membrane</keyword>
<dbReference type="InterPro" id="IPR003960">
    <property type="entry name" value="ATPase_AAA_CS"/>
</dbReference>
<name>A0A160T267_9CHLR</name>
<dbReference type="InterPro" id="IPR041569">
    <property type="entry name" value="AAA_lid_3"/>
</dbReference>
<evidence type="ECO:0000256" key="1">
    <source>
        <dbReference type="ARBA" id="ARBA00004370"/>
    </source>
</evidence>
<dbReference type="Pfam" id="PF06480">
    <property type="entry name" value="FtsH_ext"/>
    <property type="match status" value="1"/>
</dbReference>
<accession>A0A160T267</accession>
<reference evidence="19" key="1">
    <citation type="submission" date="2016-01" db="EMBL/GenBank/DDBJ databases">
        <authorList>
            <person name="Mcilroy J.S."/>
            <person name="Karst M S."/>
            <person name="Albertsen M."/>
        </authorList>
    </citation>
    <scope>NUCLEOTIDE SEQUENCE</scope>
    <source>
        <strain evidence="19">Cfx-K</strain>
    </source>
</reference>
<feature type="region of interest" description="Disordered" evidence="17">
    <location>
        <begin position="612"/>
        <end position="643"/>
    </location>
</feature>
<keyword evidence="6 15" id="KW-0479">Metal-binding</keyword>
<dbReference type="InterPro" id="IPR003593">
    <property type="entry name" value="AAA+_ATPase"/>
</dbReference>
<evidence type="ECO:0000256" key="12">
    <source>
        <dbReference type="ARBA" id="ARBA00023049"/>
    </source>
</evidence>
<feature type="transmembrane region" description="Helical" evidence="15">
    <location>
        <begin position="12"/>
        <end position="32"/>
    </location>
</feature>
<keyword evidence="20" id="KW-1185">Reference proteome</keyword>
<organism evidence="19 20">
    <name type="scientific">Candidatus Promineifilum breve</name>
    <dbReference type="NCBI Taxonomy" id="1806508"/>
    <lineage>
        <taxon>Bacteria</taxon>
        <taxon>Bacillati</taxon>
        <taxon>Chloroflexota</taxon>
        <taxon>Ardenticatenia</taxon>
        <taxon>Candidatus Promineifilales</taxon>
        <taxon>Candidatus Promineifilaceae</taxon>
        <taxon>Candidatus Promineifilum</taxon>
    </lineage>
</organism>
<dbReference type="GO" id="GO:0004222">
    <property type="term" value="F:metalloendopeptidase activity"/>
    <property type="evidence" value="ECO:0007669"/>
    <property type="project" value="InterPro"/>
</dbReference>